<evidence type="ECO:0000256" key="1">
    <source>
        <dbReference type="SAM" id="MobiDB-lite"/>
    </source>
</evidence>
<dbReference type="EMBL" id="JAJVKT010000006">
    <property type="protein sequence ID" value="MCE7508254.1"/>
    <property type="molecule type" value="Genomic_DNA"/>
</dbReference>
<name>A0A9Q3W3D0_9GAMM</name>
<gene>
    <name evidence="3" type="ORF">LZG35_06355</name>
</gene>
<sequence length="110" mass="12291">MRLLIALLAAGLLTAGSVHADGYDYIRGDDVYEEDYNYGLDYEGLSSTPRTRLQNDDSGSLEENPMEKHKLEINDMTGTKSQDQPRNTAKPFSSPKRHEPPKLDLPVPGR</sequence>
<proteinExistence type="predicted"/>
<dbReference type="Proteomes" id="UP001107961">
    <property type="component" value="Unassembled WGS sequence"/>
</dbReference>
<feature type="compositionally biased region" description="Polar residues" evidence="1">
    <location>
        <begin position="45"/>
        <end position="58"/>
    </location>
</feature>
<keyword evidence="4" id="KW-1185">Reference proteome</keyword>
<evidence type="ECO:0000313" key="3">
    <source>
        <dbReference type="EMBL" id="MCE7508254.1"/>
    </source>
</evidence>
<organism evidence="3 4">
    <name type="scientific">Alloalcanivorax xenomutans</name>
    <dbReference type="NCBI Taxonomy" id="1094342"/>
    <lineage>
        <taxon>Bacteria</taxon>
        <taxon>Pseudomonadati</taxon>
        <taxon>Pseudomonadota</taxon>
        <taxon>Gammaproteobacteria</taxon>
        <taxon>Oceanospirillales</taxon>
        <taxon>Alcanivoracaceae</taxon>
        <taxon>Alloalcanivorax</taxon>
    </lineage>
</organism>
<reference evidence="3" key="1">
    <citation type="submission" date="2022-01" db="EMBL/GenBank/DDBJ databases">
        <authorList>
            <person name="Karlyshev A.V."/>
            <person name="Jaspars M."/>
        </authorList>
    </citation>
    <scope>NUCLEOTIDE SEQUENCE</scope>
    <source>
        <strain evidence="3">AGSA3-2</strain>
    </source>
</reference>
<feature type="chain" id="PRO_5040309742" description="Secreted protein" evidence="2">
    <location>
        <begin position="21"/>
        <end position="110"/>
    </location>
</feature>
<feature type="compositionally biased region" description="Polar residues" evidence="1">
    <location>
        <begin position="76"/>
        <end position="91"/>
    </location>
</feature>
<keyword evidence="2" id="KW-0732">Signal</keyword>
<comment type="caution">
    <text evidence="3">The sequence shown here is derived from an EMBL/GenBank/DDBJ whole genome shotgun (WGS) entry which is preliminary data.</text>
</comment>
<feature type="signal peptide" evidence="2">
    <location>
        <begin position="1"/>
        <end position="20"/>
    </location>
</feature>
<evidence type="ECO:0000313" key="4">
    <source>
        <dbReference type="Proteomes" id="UP001107961"/>
    </source>
</evidence>
<evidence type="ECO:0008006" key="5">
    <source>
        <dbReference type="Google" id="ProtNLM"/>
    </source>
</evidence>
<evidence type="ECO:0000256" key="2">
    <source>
        <dbReference type="SAM" id="SignalP"/>
    </source>
</evidence>
<dbReference type="AlphaFoldDB" id="A0A9Q3W3D0"/>
<protein>
    <recommendedName>
        <fullName evidence="5">Secreted protein</fullName>
    </recommendedName>
</protein>
<feature type="region of interest" description="Disordered" evidence="1">
    <location>
        <begin position="42"/>
        <end position="110"/>
    </location>
</feature>
<accession>A0A9Q3W3D0</accession>
<dbReference type="RefSeq" id="WP_022993623.1">
    <property type="nucleotide sequence ID" value="NZ_CP012331.1"/>
</dbReference>